<name>A0ACB9FVA3_9ASTR</name>
<protein>
    <submittedName>
        <fullName evidence="1">Uncharacterized protein</fullName>
    </submittedName>
</protein>
<organism evidence="1 2">
    <name type="scientific">Smallanthus sonchifolius</name>
    <dbReference type="NCBI Taxonomy" id="185202"/>
    <lineage>
        <taxon>Eukaryota</taxon>
        <taxon>Viridiplantae</taxon>
        <taxon>Streptophyta</taxon>
        <taxon>Embryophyta</taxon>
        <taxon>Tracheophyta</taxon>
        <taxon>Spermatophyta</taxon>
        <taxon>Magnoliopsida</taxon>
        <taxon>eudicotyledons</taxon>
        <taxon>Gunneridae</taxon>
        <taxon>Pentapetalae</taxon>
        <taxon>asterids</taxon>
        <taxon>campanulids</taxon>
        <taxon>Asterales</taxon>
        <taxon>Asteraceae</taxon>
        <taxon>Asteroideae</taxon>
        <taxon>Heliantheae alliance</taxon>
        <taxon>Millerieae</taxon>
        <taxon>Smallanthus</taxon>
    </lineage>
</organism>
<dbReference type="Proteomes" id="UP001056120">
    <property type="component" value="Linkage Group LG16"/>
</dbReference>
<gene>
    <name evidence="1" type="ORF">L1987_49050</name>
</gene>
<evidence type="ECO:0000313" key="2">
    <source>
        <dbReference type="Proteomes" id="UP001056120"/>
    </source>
</evidence>
<reference evidence="2" key="1">
    <citation type="journal article" date="2022" name="Mol. Ecol. Resour.">
        <title>The genomes of chicory, endive, great burdock and yacon provide insights into Asteraceae palaeo-polyploidization history and plant inulin production.</title>
        <authorList>
            <person name="Fan W."/>
            <person name="Wang S."/>
            <person name="Wang H."/>
            <person name="Wang A."/>
            <person name="Jiang F."/>
            <person name="Liu H."/>
            <person name="Zhao H."/>
            <person name="Xu D."/>
            <person name="Zhang Y."/>
        </authorList>
    </citation>
    <scope>NUCLEOTIDE SEQUENCE [LARGE SCALE GENOMIC DNA]</scope>
    <source>
        <strain evidence="2">cv. Yunnan</strain>
    </source>
</reference>
<keyword evidence="2" id="KW-1185">Reference proteome</keyword>
<sequence length="154" mass="17361">MRILVQFYEFQFMCGTTNKHPRLQSEQNTGIGSRGWKTSYMLHMSISGNQLLTVDTHYMLKEENLFQKTSSNTLRQQRGVALMPPIVDSVLGSPQCVQPQVSHQYVQPHVPKKYVQPQVPSAQGVQYGCGRCAHYSNESQVQALANMQSENVAT</sequence>
<evidence type="ECO:0000313" key="1">
    <source>
        <dbReference type="EMBL" id="KAI3774492.1"/>
    </source>
</evidence>
<proteinExistence type="predicted"/>
<accession>A0ACB9FVA3</accession>
<reference evidence="1 2" key="2">
    <citation type="journal article" date="2022" name="Mol. Ecol. Resour.">
        <title>The genomes of chicory, endive, great burdock and yacon provide insights into Asteraceae paleo-polyploidization history and plant inulin production.</title>
        <authorList>
            <person name="Fan W."/>
            <person name="Wang S."/>
            <person name="Wang H."/>
            <person name="Wang A."/>
            <person name="Jiang F."/>
            <person name="Liu H."/>
            <person name="Zhao H."/>
            <person name="Xu D."/>
            <person name="Zhang Y."/>
        </authorList>
    </citation>
    <scope>NUCLEOTIDE SEQUENCE [LARGE SCALE GENOMIC DNA]</scope>
    <source>
        <strain evidence="2">cv. Yunnan</strain>
        <tissue evidence="1">Leaves</tissue>
    </source>
</reference>
<comment type="caution">
    <text evidence="1">The sequence shown here is derived from an EMBL/GenBank/DDBJ whole genome shotgun (WGS) entry which is preliminary data.</text>
</comment>
<dbReference type="EMBL" id="CM042033">
    <property type="protein sequence ID" value="KAI3774492.1"/>
    <property type="molecule type" value="Genomic_DNA"/>
</dbReference>